<accession>A0A2P6MTY7</accession>
<proteinExistence type="predicted"/>
<name>A0A2P6MTY7_9EUKA</name>
<organism evidence="2 3">
    <name type="scientific">Planoprotostelium fungivorum</name>
    <dbReference type="NCBI Taxonomy" id="1890364"/>
    <lineage>
        <taxon>Eukaryota</taxon>
        <taxon>Amoebozoa</taxon>
        <taxon>Evosea</taxon>
        <taxon>Variosea</taxon>
        <taxon>Cavosteliida</taxon>
        <taxon>Cavosteliaceae</taxon>
        <taxon>Planoprotostelium</taxon>
    </lineage>
</organism>
<dbReference type="InParanoid" id="A0A2P6MTY7"/>
<comment type="caution">
    <text evidence="2">The sequence shown here is derived from an EMBL/GenBank/DDBJ whole genome shotgun (WGS) entry which is preliminary data.</text>
</comment>
<feature type="signal peptide" evidence="1">
    <location>
        <begin position="1"/>
        <end position="16"/>
    </location>
</feature>
<sequence>MRSAILLFCLILPIYADYYAIAKWLQTARRCGPSPAPETVDIFPVELIASCSPENSNYVKHTLSGSLFTYETFSDAQCQSSTRSDNDPLEQKSILSLVMSGQPSILLKDTDEVYLNYFDSSCSSLQTADITIYTPGEPCSSGDVAPPCEKNGNIYRQRICGDKFSGFVYGAGAVGATDINKHTTTRSGAENLGVSILLAAFVAAFI</sequence>
<dbReference type="Proteomes" id="UP000241769">
    <property type="component" value="Unassembled WGS sequence"/>
</dbReference>
<evidence type="ECO:0000256" key="1">
    <source>
        <dbReference type="SAM" id="SignalP"/>
    </source>
</evidence>
<gene>
    <name evidence="2" type="ORF">PROFUN_15929</name>
</gene>
<evidence type="ECO:0000313" key="3">
    <source>
        <dbReference type="Proteomes" id="UP000241769"/>
    </source>
</evidence>
<protein>
    <submittedName>
        <fullName evidence="2">Uncharacterized protein</fullName>
    </submittedName>
</protein>
<reference evidence="2 3" key="1">
    <citation type="journal article" date="2018" name="Genome Biol. Evol.">
        <title>Multiple Roots of Fruiting Body Formation in Amoebozoa.</title>
        <authorList>
            <person name="Hillmann F."/>
            <person name="Forbes G."/>
            <person name="Novohradska S."/>
            <person name="Ferling I."/>
            <person name="Riege K."/>
            <person name="Groth M."/>
            <person name="Westermann M."/>
            <person name="Marz M."/>
            <person name="Spaller T."/>
            <person name="Winckler T."/>
            <person name="Schaap P."/>
            <person name="Glockner G."/>
        </authorList>
    </citation>
    <scope>NUCLEOTIDE SEQUENCE [LARGE SCALE GENOMIC DNA]</scope>
    <source>
        <strain evidence="2 3">Jena</strain>
    </source>
</reference>
<dbReference type="EMBL" id="MDYQ01000414">
    <property type="protein sequence ID" value="PRP75172.1"/>
    <property type="molecule type" value="Genomic_DNA"/>
</dbReference>
<dbReference type="AlphaFoldDB" id="A0A2P6MTY7"/>
<evidence type="ECO:0000313" key="2">
    <source>
        <dbReference type="EMBL" id="PRP75172.1"/>
    </source>
</evidence>
<feature type="chain" id="PRO_5015121132" evidence="1">
    <location>
        <begin position="17"/>
        <end position="206"/>
    </location>
</feature>
<keyword evidence="3" id="KW-1185">Reference proteome</keyword>
<keyword evidence="1" id="KW-0732">Signal</keyword>